<keyword evidence="9" id="KW-0227">DNA damage</keyword>
<evidence type="ECO:0000256" key="1">
    <source>
        <dbReference type="ARBA" id="ARBA00004496"/>
    </source>
</evidence>
<evidence type="ECO:0000256" key="10">
    <source>
        <dbReference type="SAM" id="MobiDB-lite"/>
    </source>
</evidence>
<dbReference type="GO" id="GO:0006302">
    <property type="term" value="P:double-strand break repair"/>
    <property type="evidence" value="ECO:0007669"/>
    <property type="project" value="TreeGrafter"/>
</dbReference>
<comment type="similarity">
    <text evidence="2 9">Belongs to the RecF family.</text>
</comment>
<evidence type="ECO:0000313" key="13">
    <source>
        <dbReference type="Proteomes" id="UP000727962"/>
    </source>
</evidence>
<dbReference type="HAMAP" id="MF_00365">
    <property type="entry name" value="RecF"/>
    <property type="match status" value="1"/>
</dbReference>
<accession>A0A931LY04</accession>
<dbReference type="Pfam" id="PF02463">
    <property type="entry name" value="SMC_N"/>
    <property type="match status" value="1"/>
</dbReference>
<evidence type="ECO:0000256" key="4">
    <source>
        <dbReference type="ARBA" id="ARBA00022490"/>
    </source>
</evidence>
<evidence type="ECO:0000256" key="7">
    <source>
        <dbReference type="ARBA" id="ARBA00022840"/>
    </source>
</evidence>
<dbReference type="PROSITE" id="PS00617">
    <property type="entry name" value="RECF_1"/>
    <property type="match status" value="1"/>
</dbReference>
<dbReference type="GO" id="GO:0003697">
    <property type="term" value="F:single-stranded DNA binding"/>
    <property type="evidence" value="ECO:0007669"/>
    <property type="project" value="UniProtKB-UniRule"/>
</dbReference>
<feature type="domain" description="RecF/RecN/SMC N-terminal" evidence="11">
    <location>
        <begin position="22"/>
        <end position="354"/>
    </location>
</feature>
<evidence type="ECO:0000313" key="12">
    <source>
        <dbReference type="EMBL" id="MBI1756820.1"/>
    </source>
</evidence>
<dbReference type="AlphaFoldDB" id="A0A931LY04"/>
<evidence type="ECO:0000256" key="3">
    <source>
        <dbReference type="ARBA" id="ARBA00020170"/>
    </source>
</evidence>
<dbReference type="InterPro" id="IPR042174">
    <property type="entry name" value="RecF_2"/>
</dbReference>
<dbReference type="SUPFAM" id="SSF52540">
    <property type="entry name" value="P-loop containing nucleoside triphosphate hydrolases"/>
    <property type="match status" value="1"/>
</dbReference>
<evidence type="ECO:0000256" key="5">
    <source>
        <dbReference type="ARBA" id="ARBA00022705"/>
    </source>
</evidence>
<evidence type="ECO:0000256" key="6">
    <source>
        <dbReference type="ARBA" id="ARBA00022741"/>
    </source>
</evidence>
<keyword evidence="9" id="KW-0742">SOS response</keyword>
<dbReference type="GO" id="GO:0005524">
    <property type="term" value="F:ATP binding"/>
    <property type="evidence" value="ECO:0007669"/>
    <property type="project" value="UniProtKB-UniRule"/>
</dbReference>
<organism evidence="12 13">
    <name type="scientific">Fimbriimonas ginsengisoli</name>
    <dbReference type="NCBI Taxonomy" id="1005039"/>
    <lineage>
        <taxon>Bacteria</taxon>
        <taxon>Bacillati</taxon>
        <taxon>Armatimonadota</taxon>
        <taxon>Fimbriimonadia</taxon>
        <taxon>Fimbriimonadales</taxon>
        <taxon>Fimbriimonadaceae</taxon>
        <taxon>Fimbriimonas</taxon>
    </lineage>
</organism>
<comment type="function">
    <text evidence="9">The RecF protein is involved in DNA metabolism; it is required for DNA replication and normal SOS inducibility. RecF binds preferentially to single-stranded, linear DNA. It also seems to bind ATP.</text>
</comment>
<dbReference type="Gene3D" id="1.20.1050.90">
    <property type="entry name" value="RecF/RecN/SMC, N-terminal domain"/>
    <property type="match status" value="1"/>
</dbReference>
<keyword evidence="4 9" id="KW-0963">Cytoplasm</keyword>
<dbReference type="PANTHER" id="PTHR32182">
    <property type="entry name" value="DNA REPLICATION AND REPAIR PROTEIN RECF"/>
    <property type="match status" value="1"/>
</dbReference>
<keyword evidence="9" id="KW-0234">DNA repair</keyword>
<dbReference type="InterPro" id="IPR001238">
    <property type="entry name" value="DNA-binding_RecF"/>
</dbReference>
<name>A0A931LY04_FIMGI</name>
<evidence type="ECO:0000259" key="11">
    <source>
        <dbReference type="Pfam" id="PF02463"/>
    </source>
</evidence>
<feature type="binding site" evidence="9">
    <location>
        <begin position="48"/>
        <end position="55"/>
    </location>
    <ligand>
        <name>ATP</name>
        <dbReference type="ChEBI" id="CHEBI:30616"/>
    </ligand>
</feature>
<dbReference type="GO" id="GO:0009432">
    <property type="term" value="P:SOS response"/>
    <property type="evidence" value="ECO:0007669"/>
    <property type="project" value="UniProtKB-UniRule"/>
</dbReference>
<evidence type="ECO:0000256" key="9">
    <source>
        <dbReference type="HAMAP-Rule" id="MF_00365"/>
    </source>
</evidence>
<protein>
    <recommendedName>
        <fullName evidence="3 9">DNA replication and repair protein RecF</fullName>
    </recommendedName>
</protein>
<dbReference type="GO" id="GO:0005737">
    <property type="term" value="C:cytoplasm"/>
    <property type="evidence" value="ECO:0007669"/>
    <property type="project" value="UniProtKB-SubCell"/>
</dbReference>
<dbReference type="Proteomes" id="UP000727962">
    <property type="component" value="Unassembled WGS sequence"/>
</dbReference>
<reference evidence="12" key="1">
    <citation type="submission" date="2020-07" db="EMBL/GenBank/DDBJ databases">
        <title>Huge and variable diversity of episymbiotic CPR bacteria and DPANN archaea in groundwater ecosystems.</title>
        <authorList>
            <person name="He C.Y."/>
            <person name="Keren R."/>
            <person name="Whittaker M."/>
            <person name="Farag I.F."/>
            <person name="Doudna J."/>
            <person name="Cate J.H.D."/>
            <person name="Banfield J.F."/>
        </authorList>
    </citation>
    <scope>NUCLEOTIDE SEQUENCE</scope>
    <source>
        <strain evidence="12">NC_groundwater_17_Pr7_B-0.1um_64_12</strain>
    </source>
</reference>
<sequence length="380" mass="41582">MLSGVSTDRDGGNAATGRFGVSRCALEAFRNYEELKVEFSEGLNVLAGPNAQGKTNLLEALALVSTTRLLRGQRDSEAILEGRDRARVHVSLLDGPTELGMTIERGTRKRALLNGLELPRASDLLGRLPSVSVTSEDLEIVRGEPSERRLFLDLELSSLYPAYLRHLTLYKRALEQRNALLRAQSWSAAAAYEPWEEQLAAHGVAIRAQRGAFLARLDATARSAHDAIGRGEHLGLAYSPKDEASTAETFNEHLEQGREEDLHRGATSVGPHRDDVTIDIDERPARLFGSQGQQRTAAMALKLGCMEVARDDLGQPPMLLLDDMLSDLDELRRERLVELVLSLAGQVVLTCTEASSAGDRILSQARVFEVRAGKVLQVSA</sequence>
<evidence type="ECO:0000256" key="2">
    <source>
        <dbReference type="ARBA" id="ARBA00008016"/>
    </source>
</evidence>
<dbReference type="InterPro" id="IPR027417">
    <property type="entry name" value="P-loop_NTPase"/>
</dbReference>
<keyword evidence="8 9" id="KW-0238">DNA-binding</keyword>
<keyword evidence="7 9" id="KW-0067">ATP-binding</keyword>
<dbReference type="Gene3D" id="3.40.50.300">
    <property type="entry name" value="P-loop containing nucleotide triphosphate hydrolases"/>
    <property type="match status" value="1"/>
</dbReference>
<proteinExistence type="inferred from homology"/>
<dbReference type="InterPro" id="IPR018078">
    <property type="entry name" value="DNA-binding_RecF_CS"/>
</dbReference>
<comment type="caution">
    <text evidence="12">The sequence shown here is derived from an EMBL/GenBank/DDBJ whole genome shotgun (WGS) entry which is preliminary data.</text>
</comment>
<gene>
    <name evidence="9 12" type="primary">recF</name>
    <name evidence="12" type="ORF">HYR64_06915</name>
</gene>
<dbReference type="GO" id="GO:0006260">
    <property type="term" value="P:DNA replication"/>
    <property type="evidence" value="ECO:0007669"/>
    <property type="project" value="UniProtKB-UniRule"/>
</dbReference>
<dbReference type="EMBL" id="JACOSL010000039">
    <property type="protein sequence ID" value="MBI1756820.1"/>
    <property type="molecule type" value="Genomic_DNA"/>
</dbReference>
<comment type="subcellular location">
    <subcellularLocation>
        <location evidence="1 9">Cytoplasm</location>
    </subcellularLocation>
</comment>
<dbReference type="PANTHER" id="PTHR32182:SF0">
    <property type="entry name" value="DNA REPLICATION AND REPAIR PROTEIN RECF"/>
    <property type="match status" value="1"/>
</dbReference>
<dbReference type="NCBIfam" id="TIGR00611">
    <property type="entry name" value="recf"/>
    <property type="match status" value="1"/>
</dbReference>
<keyword evidence="5 9" id="KW-0235">DNA replication</keyword>
<keyword evidence="6 9" id="KW-0547">Nucleotide-binding</keyword>
<dbReference type="GO" id="GO:0000731">
    <property type="term" value="P:DNA synthesis involved in DNA repair"/>
    <property type="evidence" value="ECO:0007669"/>
    <property type="project" value="TreeGrafter"/>
</dbReference>
<dbReference type="InterPro" id="IPR003395">
    <property type="entry name" value="RecF/RecN/SMC_N"/>
</dbReference>
<evidence type="ECO:0000256" key="8">
    <source>
        <dbReference type="ARBA" id="ARBA00023125"/>
    </source>
</evidence>
<feature type="region of interest" description="Disordered" evidence="10">
    <location>
        <begin position="256"/>
        <end position="275"/>
    </location>
</feature>